<sequence>MSTHLPEGSVRWLHDLCRFIGRYVFRPALRLRVTGRDRVPRTGPVVLVANHSSMLEPQLIFGMLPRRSVFLVKGELFRGLVGRGLQAIGQIPVRRGAPDRTPLTTAVGVLREGGLVGIFPEGTRGAGDVNAAEQGAAWLVRSTGAVVLPVATRGTRRPEGGGRRFRPPVDVLVGEPFELTVGKGRAGLVSATEEIRARLAGLVQELDVVRKTGS</sequence>
<evidence type="ECO:0000256" key="2">
    <source>
        <dbReference type="ARBA" id="ARBA00023315"/>
    </source>
</evidence>
<dbReference type="EMBL" id="FOGI01000012">
    <property type="protein sequence ID" value="SES40305.1"/>
    <property type="molecule type" value="Genomic_DNA"/>
</dbReference>
<dbReference type="Pfam" id="PF01553">
    <property type="entry name" value="Acyltransferase"/>
    <property type="match status" value="1"/>
</dbReference>
<dbReference type="Proteomes" id="UP000199051">
    <property type="component" value="Unassembled WGS sequence"/>
</dbReference>
<organism evidence="4 5">
    <name type="scientific">Actinokineospora terrae</name>
    <dbReference type="NCBI Taxonomy" id="155974"/>
    <lineage>
        <taxon>Bacteria</taxon>
        <taxon>Bacillati</taxon>
        <taxon>Actinomycetota</taxon>
        <taxon>Actinomycetes</taxon>
        <taxon>Pseudonocardiales</taxon>
        <taxon>Pseudonocardiaceae</taxon>
        <taxon>Actinokineospora</taxon>
    </lineage>
</organism>
<dbReference type="PANTHER" id="PTHR10434">
    <property type="entry name" value="1-ACYL-SN-GLYCEROL-3-PHOSPHATE ACYLTRANSFERASE"/>
    <property type="match status" value="1"/>
</dbReference>
<dbReference type="GO" id="GO:0005886">
    <property type="term" value="C:plasma membrane"/>
    <property type="evidence" value="ECO:0007669"/>
    <property type="project" value="TreeGrafter"/>
</dbReference>
<protein>
    <submittedName>
        <fullName evidence="4">1-acyl-sn-glycerol-3-phosphate acyltransferase</fullName>
    </submittedName>
</protein>
<evidence type="ECO:0000313" key="5">
    <source>
        <dbReference type="Proteomes" id="UP000199051"/>
    </source>
</evidence>
<accession>A0A1H9X2G2</accession>
<dbReference type="GO" id="GO:0003841">
    <property type="term" value="F:1-acylglycerol-3-phosphate O-acyltransferase activity"/>
    <property type="evidence" value="ECO:0007669"/>
    <property type="project" value="TreeGrafter"/>
</dbReference>
<evidence type="ECO:0000313" key="4">
    <source>
        <dbReference type="EMBL" id="SES40305.1"/>
    </source>
</evidence>
<name>A0A1H9X2G2_9PSEU</name>
<keyword evidence="1 4" id="KW-0808">Transferase</keyword>
<gene>
    <name evidence="4" type="ORF">SAMN04487818_112185</name>
</gene>
<proteinExistence type="predicted"/>
<dbReference type="GO" id="GO:0006654">
    <property type="term" value="P:phosphatidic acid biosynthetic process"/>
    <property type="evidence" value="ECO:0007669"/>
    <property type="project" value="TreeGrafter"/>
</dbReference>
<reference evidence="5" key="1">
    <citation type="submission" date="2016-10" db="EMBL/GenBank/DDBJ databases">
        <authorList>
            <person name="Varghese N."/>
            <person name="Submissions S."/>
        </authorList>
    </citation>
    <scope>NUCLEOTIDE SEQUENCE [LARGE SCALE GENOMIC DNA]</scope>
    <source>
        <strain evidence="5">DSM 44260</strain>
    </source>
</reference>
<dbReference type="AlphaFoldDB" id="A0A1H9X2G2"/>
<keyword evidence="5" id="KW-1185">Reference proteome</keyword>
<dbReference type="CDD" id="cd07989">
    <property type="entry name" value="LPLAT_AGPAT-like"/>
    <property type="match status" value="1"/>
</dbReference>
<evidence type="ECO:0000256" key="1">
    <source>
        <dbReference type="ARBA" id="ARBA00022679"/>
    </source>
</evidence>
<dbReference type="SUPFAM" id="SSF69593">
    <property type="entry name" value="Glycerol-3-phosphate (1)-acyltransferase"/>
    <property type="match status" value="1"/>
</dbReference>
<evidence type="ECO:0000259" key="3">
    <source>
        <dbReference type="SMART" id="SM00563"/>
    </source>
</evidence>
<dbReference type="PANTHER" id="PTHR10434:SF11">
    <property type="entry name" value="1-ACYL-SN-GLYCEROL-3-PHOSPHATE ACYLTRANSFERASE"/>
    <property type="match status" value="1"/>
</dbReference>
<dbReference type="RefSeq" id="WP_092784326.1">
    <property type="nucleotide sequence ID" value="NZ_FOGI01000012.1"/>
</dbReference>
<dbReference type="InterPro" id="IPR002123">
    <property type="entry name" value="Plipid/glycerol_acylTrfase"/>
</dbReference>
<dbReference type="STRING" id="155974.SAMN04487818_112185"/>
<feature type="domain" description="Phospholipid/glycerol acyltransferase" evidence="3">
    <location>
        <begin position="45"/>
        <end position="155"/>
    </location>
</feature>
<dbReference type="SMART" id="SM00563">
    <property type="entry name" value="PlsC"/>
    <property type="match status" value="1"/>
</dbReference>
<keyword evidence="2 4" id="KW-0012">Acyltransferase</keyword>